<evidence type="ECO:0000313" key="3">
    <source>
        <dbReference type="Proteomes" id="UP000189433"/>
    </source>
</evidence>
<dbReference type="STRING" id="1908260.BKK50_07770"/>
<dbReference type="SUPFAM" id="SSF81606">
    <property type="entry name" value="PP2C-like"/>
    <property type="match status" value="1"/>
</dbReference>
<dbReference type="Proteomes" id="UP000189433">
    <property type="component" value="Unassembled WGS sequence"/>
</dbReference>
<dbReference type="EMBL" id="MLHJ01000070">
    <property type="protein sequence ID" value="OOF42010.1"/>
    <property type="molecule type" value="Genomic_DNA"/>
</dbReference>
<evidence type="ECO:0000259" key="1">
    <source>
        <dbReference type="PROSITE" id="PS51746"/>
    </source>
</evidence>
<proteinExistence type="predicted"/>
<feature type="domain" description="PPM-type phosphatase" evidence="1">
    <location>
        <begin position="6"/>
        <end position="251"/>
    </location>
</feature>
<dbReference type="SMART" id="SM00332">
    <property type="entry name" value="PP2Cc"/>
    <property type="match status" value="1"/>
</dbReference>
<dbReference type="SMART" id="SM00331">
    <property type="entry name" value="PP2C_SIG"/>
    <property type="match status" value="1"/>
</dbReference>
<accession>A0A1V3ILA4</accession>
<dbReference type="InterPro" id="IPR001932">
    <property type="entry name" value="PPM-type_phosphatase-like_dom"/>
</dbReference>
<dbReference type="RefSeq" id="WP_077417044.1">
    <property type="nucleotide sequence ID" value="NZ_MLHJ01000070.1"/>
</dbReference>
<dbReference type="InterPro" id="IPR036457">
    <property type="entry name" value="PPM-type-like_dom_sf"/>
</dbReference>
<organism evidence="2 3">
    <name type="scientific">Rodentibacter rarus</name>
    <dbReference type="NCBI Taxonomy" id="1908260"/>
    <lineage>
        <taxon>Bacteria</taxon>
        <taxon>Pseudomonadati</taxon>
        <taxon>Pseudomonadota</taxon>
        <taxon>Gammaproteobacteria</taxon>
        <taxon>Pasteurellales</taxon>
        <taxon>Pasteurellaceae</taxon>
        <taxon>Rodentibacter</taxon>
    </lineage>
</organism>
<protein>
    <submittedName>
        <fullName evidence="2">Protein phosphatase</fullName>
    </submittedName>
</protein>
<dbReference type="AlphaFoldDB" id="A0A1V3ILA4"/>
<sequence>MEQICEISFCQQARKHKKYNQDALFNDESVFQYAFKKPEKRIENRPHFIIGVADGVYHSPCPRKASKAVIDALKDLKELNVESVIYLQDKLSEALADRYFGSATTLVATEINQIERKAKILSVGDSRAYLISKEGEWEQITEDHSILSEILELKKEQNPNDYASIYGGISSCLVADNSAFQDKIFFKEIEIKEGETLLLCTDRLTDGIGLRWLQIIWSYNKGILEKLRYYQKELKEPGCFYDDMSVIICAVQ</sequence>
<reference evidence="2 3" key="1">
    <citation type="submission" date="2016-10" db="EMBL/GenBank/DDBJ databases">
        <title>Rodentibacter gen. nov. and new species.</title>
        <authorList>
            <person name="Christensen H."/>
        </authorList>
    </citation>
    <scope>NUCLEOTIDE SEQUENCE [LARGE SCALE GENOMIC DNA]</scope>
    <source>
        <strain evidence="2 3">CCUG17206</strain>
    </source>
</reference>
<name>A0A1V3ILA4_9PAST</name>
<keyword evidence="3" id="KW-1185">Reference proteome</keyword>
<dbReference type="PROSITE" id="PS51746">
    <property type="entry name" value="PPM_2"/>
    <property type="match status" value="1"/>
</dbReference>
<evidence type="ECO:0000313" key="2">
    <source>
        <dbReference type="EMBL" id="OOF42010.1"/>
    </source>
</evidence>
<comment type="caution">
    <text evidence="2">The sequence shown here is derived from an EMBL/GenBank/DDBJ whole genome shotgun (WGS) entry which is preliminary data.</text>
</comment>
<dbReference type="Gene3D" id="3.60.40.10">
    <property type="entry name" value="PPM-type phosphatase domain"/>
    <property type="match status" value="1"/>
</dbReference>
<dbReference type="OrthoDB" id="9801841at2"/>
<gene>
    <name evidence="2" type="ORF">BKK50_07770</name>
</gene>